<dbReference type="KEGG" id="cohn:KCTCHS21_34130"/>
<keyword evidence="1" id="KW-0812">Transmembrane</keyword>
<keyword evidence="3" id="KW-1185">Reference proteome</keyword>
<dbReference type="AlphaFoldDB" id="A0A3T1D7G5"/>
<gene>
    <name evidence="2" type="ORF">KCTCHS21_34130</name>
</gene>
<dbReference type="RefSeq" id="WP_130610660.1">
    <property type="nucleotide sequence ID" value="NZ_AP019400.1"/>
</dbReference>
<dbReference type="EMBL" id="AP019400">
    <property type="protein sequence ID" value="BBI34014.1"/>
    <property type="molecule type" value="Genomic_DNA"/>
</dbReference>
<accession>A0A3T1D7G5</accession>
<organism evidence="2 3">
    <name type="scientific">Cohnella abietis</name>
    <dbReference type="NCBI Taxonomy" id="2507935"/>
    <lineage>
        <taxon>Bacteria</taxon>
        <taxon>Bacillati</taxon>
        <taxon>Bacillota</taxon>
        <taxon>Bacilli</taxon>
        <taxon>Bacillales</taxon>
        <taxon>Paenibacillaceae</taxon>
        <taxon>Cohnella</taxon>
    </lineage>
</organism>
<evidence type="ECO:0000313" key="2">
    <source>
        <dbReference type="EMBL" id="BBI34014.1"/>
    </source>
</evidence>
<protein>
    <submittedName>
        <fullName evidence="2">Uncharacterized protein</fullName>
    </submittedName>
</protein>
<dbReference type="OrthoDB" id="2678556at2"/>
<sequence length="187" mass="21337">MRNKIIILNIMVTLALVIGITAVSHYVNQYQIKNDTTHIQSRLNDWLNRGNNSNVNPHVLQVIQLDKSTTYIALFQIENEIVGYAELIKGFNHKLKLKSSSYGPNISYKDIKTNKGIYGVLVGKNSNLQIDHISTSLSEQDYSFISTVVNEKQFVKYEKLPQHLSKTYPAVITLYDEKNNLLINPEL</sequence>
<reference evidence="2 3" key="1">
    <citation type="submission" date="2019-01" db="EMBL/GenBank/DDBJ databases">
        <title>Complete genome sequence of Cohnella hallensis HS21 isolated from Korean fir (Abies koreana) rhizospheric soil.</title>
        <authorList>
            <person name="Jiang L."/>
            <person name="Kang S.W."/>
            <person name="Kim S."/>
            <person name="Jung J."/>
            <person name="Kim C.Y."/>
            <person name="Kim D.H."/>
            <person name="Kim S.W."/>
            <person name="Lee J."/>
        </authorList>
    </citation>
    <scope>NUCLEOTIDE SEQUENCE [LARGE SCALE GENOMIC DNA]</scope>
    <source>
        <strain evidence="2 3">HS21</strain>
    </source>
</reference>
<evidence type="ECO:0000256" key="1">
    <source>
        <dbReference type="SAM" id="Phobius"/>
    </source>
</evidence>
<feature type="transmembrane region" description="Helical" evidence="1">
    <location>
        <begin position="7"/>
        <end position="27"/>
    </location>
</feature>
<dbReference type="Proteomes" id="UP000289856">
    <property type="component" value="Chromosome"/>
</dbReference>
<keyword evidence="1" id="KW-1133">Transmembrane helix</keyword>
<evidence type="ECO:0000313" key="3">
    <source>
        <dbReference type="Proteomes" id="UP000289856"/>
    </source>
</evidence>
<name>A0A3T1D7G5_9BACL</name>
<keyword evidence="1" id="KW-0472">Membrane</keyword>
<proteinExistence type="predicted"/>